<feature type="compositionally biased region" description="Polar residues" evidence="13">
    <location>
        <begin position="678"/>
        <end position="691"/>
    </location>
</feature>
<keyword evidence="8" id="KW-0805">Transcription regulation</keyword>
<dbReference type="Proteomes" id="UP001050691">
    <property type="component" value="Unassembled WGS sequence"/>
</dbReference>
<keyword evidence="6 12" id="KW-0863">Zinc-finger</keyword>
<feature type="compositionally biased region" description="Low complexity" evidence="13">
    <location>
        <begin position="812"/>
        <end position="824"/>
    </location>
</feature>
<feature type="region of interest" description="Disordered" evidence="13">
    <location>
        <begin position="809"/>
        <end position="842"/>
    </location>
</feature>
<dbReference type="GO" id="GO:0008270">
    <property type="term" value="F:zinc ion binding"/>
    <property type="evidence" value="ECO:0007669"/>
    <property type="project" value="UniProtKB-KW"/>
</dbReference>
<dbReference type="SMART" id="SM00355">
    <property type="entry name" value="ZnF_C2H2"/>
    <property type="match status" value="3"/>
</dbReference>
<dbReference type="InterPro" id="IPR013087">
    <property type="entry name" value="Znf_C2H2_type"/>
</dbReference>
<evidence type="ECO:0000256" key="6">
    <source>
        <dbReference type="ARBA" id="ARBA00022771"/>
    </source>
</evidence>
<evidence type="ECO:0000256" key="8">
    <source>
        <dbReference type="ARBA" id="ARBA00023015"/>
    </source>
</evidence>
<evidence type="ECO:0000256" key="12">
    <source>
        <dbReference type="PROSITE-ProRule" id="PRU00042"/>
    </source>
</evidence>
<feature type="domain" description="C2H2-type" evidence="14">
    <location>
        <begin position="82"/>
        <end position="109"/>
    </location>
</feature>
<feature type="region of interest" description="Disordered" evidence="13">
    <location>
        <begin position="169"/>
        <end position="188"/>
    </location>
</feature>
<gene>
    <name evidence="15" type="ORF">Clacol_004005</name>
</gene>
<dbReference type="GO" id="GO:0045944">
    <property type="term" value="P:positive regulation of transcription by RNA polymerase II"/>
    <property type="evidence" value="ECO:0007669"/>
    <property type="project" value="TreeGrafter"/>
</dbReference>
<dbReference type="PROSITE" id="PS00028">
    <property type="entry name" value="ZINC_FINGER_C2H2_1"/>
    <property type="match status" value="2"/>
</dbReference>
<reference evidence="15" key="1">
    <citation type="submission" date="2021-10" db="EMBL/GenBank/DDBJ databases">
        <title>De novo Genome Assembly of Clathrus columnatus (Basidiomycota, Fungi) Using Illumina and Nanopore Sequence Data.</title>
        <authorList>
            <person name="Ogiso-Tanaka E."/>
            <person name="Itagaki H."/>
            <person name="Hosoya T."/>
            <person name="Hosaka K."/>
        </authorList>
    </citation>
    <scope>NUCLEOTIDE SEQUENCE</scope>
    <source>
        <strain evidence="15">MO-923</strain>
    </source>
</reference>
<evidence type="ECO:0000256" key="5">
    <source>
        <dbReference type="ARBA" id="ARBA00022737"/>
    </source>
</evidence>
<evidence type="ECO:0000256" key="13">
    <source>
        <dbReference type="SAM" id="MobiDB-lite"/>
    </source>
</evidence>
<feature type="compositionally biased region" description="Basic and acidic residues" evidence="13">
    <location>
        <begin position="582"/>
        <end position="601"/>
    </location>
</feature>
<accession>A0AAV5A563</accession>
<feature type="compositionally biased region" description="Low complexity" evidence="13">
    <location>
        <begin position="739"/>
        <end position="776"/>
    </location>
</feature>
<protein>
    <recommendedName>
        <fullName evidence="14">C2H2-type domain-containing protein</fullName>
    </recommendedName>
</protein>
<evidence type="ECO:0000256" key="9">
    <source>
        <dbReference type="ARBA" id="ARBA00023163"/>
    </source>
</evidence>
<feature type="compositionally biased region" description="Acidic residues" evidence="13">
    <location>
        <begin position="724"/>
        <end position="735"/>
    </location>
</feature>
<evidence type="ECO:0000313" key="15">
    <source>
        <dbReference type="EMBL" id="GJJ09781.1"/>
    </source>
</evidence>
<feature type="compositionally biased region" description="Basic and acidic residues" evidence="13">
    <location>
        <begin position="830"/>
        <end position="842"/>
    </location>
</feature>
<dbReference type="AlphaFoldDB" id="A0AAV5A563"/>
<evidence type="ECO:0000313" key="16">
    <source>
        <dbReference type="Proteomes" id="UP001050691"/>
    </source>
</evidence>
<feature type="region of interest" description="Disordered" evidence="13">
    <location>
        <begin position="102"/>
        <end position="162"/>
    </location>
</feature>
<keyword evidence="7" id="KW-0862">Zinc</keyword>
<feature type="region of interest" description="Disordered" evidence="13">
    <location>
        <begin position="386"/>
        <end position="502"/>
    </location>
</feature>
<evidence type="ECO:0000256" key="10">
    <source>
        <dbReference type="ARBA" id="ARBA00023242"/>
    </source>
</evidence>
<comment type="subcellular location">
    <subcellularLocation>
        <location evidence="1">Nucleus</location>
    </subcellularLocation>
</comment>
<keyword evidence="5" id="KW-0677">Repeat</keyword>
<dbReference type="SUPFAM" id="SSF57667">
    <property type="entry name" value="beta-beta-alpha zinc fingers"/>
    <property type="match status" value="1"/>
</dbReference>
<evidence type="ECO:0000259" key="14">
    <source>
        <dbReference type="PROSITE" id="PS50157"/>
    </source>
</evidence>
<feature type="region of interest" description="Disordered" evidence="13">
    <location>
        <begin position="234"/>
        <end position="301"/>
    </location>
</feature>
<dbReference type="Gene3D" id="3.30.160.60">
    <property type="entry name" value="Classic Zinc Finger"/>
    <property type="match status" value="2"/>
</dbReference>
<keyword evidence="10" id="KW-0539">Nucleus</keyword>
<comment type="caution">
    <text evidence="15">The sequence shown here is derived from an EMBL/GenBank/DDBJ whole genome shotgun (WGS) entry which is preliminary data.</text>
</comment>
<keyword evidence="4" id="KW-0479">Metal-binding</keyword>
<feature type="compositionally biased region" description="Gly residues" evidence="13">
    <location>
        <begin position="407"/>
        <end position="416"/>
    </location>
</feature>
<dbReference type="PROSITE" id="PS50157">
    <property type="entry name" value="ZINC_FINGER_C2H2_2"/>
    <property type="match status" value="2"/>
</dbReference>
<keyword evidence="9" id="KW-0804">Transcription</keyword>
<comment type="similarity">
    <text evidence="11">Belongs to the pacC/RIM101 family.</text>
</comment>
<feature type="compositionally biased region" description="Polar residues" evidence="13">
    <location>
        <begin position="777"/>
        <end position="788"/>
    </location>
</feature>
<feature type="compositionally biased region" description="Polar residues" evidence="13">
    <location>
        <begin position="452"/>
        <end position="483"/>
    </location>
</feature>
<sequence>MPSISLDDNSSATPGHKCEWEGCTKYAPDPETLYNHLCNDHIGRKSTNNLCLSCKWKDCGTTCAKRDHITSHLRVHTPLKPHVCEVCSKSFKRPQDLKKHEKIHTEEHHAQHKHSKAITVPNGRTSGYTSAMHLRPSPQQSQQPYGIPTPSPEIPHPDIRLHRPEYPQHSQYWQPHSSTHSSSLKRSHDYDSNHGYGLVEDFLSDLKKRKVEARYDADMASRLNSIAYAAQLPSSGGNSSNAGVPSHTSTQSHPLSHHAAHSRSSTTSHVHGPLTDSPPTHLHHVHPHQRQPSLGYSSAYSNTVSFNPQQISLDIRTPEELAAINSLLVTLGRDVTSGTASSLDVQVKQEQLSSNNPNGISFDSQTLAQLGLEGMPGLDGDYTSYPPKPASQWDTHTWQRNNLPTSGGVGGGGGNSGSRYPTSGSFDPHYPVSTFQSAHPPYPAPPHYNRSPGLSPNGYQFQPSTPSDTGSIRGTPIDISNTGYRDDGGGLSPGRSIISNSSDSDLPLSGGIYADSPLSVGIDPDISRVPYYPRDIGRRSLLPPPQLGQHPYPASVHVTMPLLQSPPQSSSARSLPSIHSLSDVDRVKQSTSDRRDDDSDPRLIVGDPELRLPKLNLPPSPTLGSSPSSSSNPLSDNDLRSSSAKDKRVLPPLPPLSLSSGSNVKFPTLPPPLSLTSNSRYQPAYSTSRPMSDSLRLPPLSSIVRRTTEVSAVAEKQTGNTDPMEIDEDSDEADSDVGSPSPTSTGRSRSVSVSLSSGSRSRSSTPTLSRPPHTRSQSYQTPTSSQRQMHAKIVRDLLIYINQQYRQRYGTPPSLSASPPARRSMSVTEAGEKTRDVEMLSV</sequence>
<dbReference type="PANTHER" id="PTHR47257">
    <property type="entry name" value="PH-RESPONSE TRANSCRIPTION FACTOR PACC/RIM101"/>
    <property type="match status" value="1"/>
</dbReference>
<evidence type="ECO:0000256" key="4">
    <source>
        <dbReference type="ARBA" id="ARBA00022723"/>
    </source>
</evidence>
<feature type="compositionally biased region" description="Low complexity" evidence="13">
    <location>
        <begin position="562"/>
        <end position="577"/>
    </location>
</feature>
<proteinExistence type="inferred from homology"/>
<feature type="compositionally biased region" description="Polar residues" evidence="13">
    <location>
        <begin position="234"/>
        <end position="251"/>
    </location>
</feature>
<comment type="similarity">
    <text evidence="2">Belongs to the krueppel C2H2-type zinc-finger protein family.</text>
</comment>
<feature type="region of interest" description="Disordered" evidence="13">
    <location>
        <begin position="562"/>
        <end position="790"/>
    </location>
</feature>
<dbReference type="InterPro" id="IPR036236">
    <property type="entry name" value="Znf_C2H2_sf"/>
</dbReference>
<dbReference type="Pfam" id="PF00096">
    <property type="entry name" value="zf-C2H2"/>
    <property type="match status" value="1"/>
</dbReference>
<feature type="compositionally biased region" description="Polar residues" evidence="13">
    <location>
        <begin position="392"/>
        <end position="405"/>
    </location>
</feature>
<name>A0AAV5A563_9AGAM</name>
<evidence type="ECO:0000256" key="3">
    <source>
        <dbReference type="ARBA" id="ARBA00022491"/>
    </source>
</evidence>
<feature type="compositionally biased region" description="Low complexity" evidence="13">
    <location>
        <begin position="262"/>
        <end position="271"/>
    </location>
</feature>
<dbReference type="GO" id="GO:0005634">
    <property type="term" value="C:nucleus"/>
    <property type="evidence" value="ECO:0007669"/>
    <property type="project" value="UniProtKB-SubCell"/>
</dbReference>
<feature type="compositionally biased region" description="Basic and acidic residues" evidence="13">
    <location>
        <begin position="637"/>
        <end position="649"/>
    </location>
</feature>
<dbReference type="EMBL" id="BPWL01000004">
    <property type="protein sequence ID" value="GJJ09781.1"/>
    <property type="molecule type" value="Genomic_DNA"/>
</dbReference>
<keyword evidence="16" id="KW-1185">Reference proteome</keyword>
<evidence type="ECO:0000256" key="2">
    <source>
        <dbReference type="ARBA" id="ARBA00006991"/>
    </source>
</evidence>
<feature type="compositionally biased region" description="Polar residues" evidence="13">
    <location>
        <begin position="290"/>
        <end position="301"/>
    </location>
</feature>
<feature type="domain" description="C2H2-type" evidence="14">
    <location>
        <begin position="52"/>
        <end position="81"/>
    </location>
</feature>
<organism evidence="15 16">
    <name type="scientific">Clathrus columnatus</name>
    <dbReference type="NCBI Taxonomy" id="1419009"/>
    <lineage>
        <taxon>Eukaryota</taxon>
        <taxon>Fungi</taxon>
        <taxon>Dikarya</taxon>
        <taxon>Basidiomycota</taxon>
        <taxon>Agaricomycotina</taxon>
        <taxon>Agaricomycetes</taxon>
        <taxon>Phallomycetidae</taxon>
        <taxon>Phallales</taxon>
        <taxon>Clathraceae</taxon>
        <taxon>Clathrus</taxon>
    </lineage>
</organism>
<dbReference type="FunFam" id="3.30.160.60:FF:000761">
    <property type="entry name" value="Zinc finger protein 449"/>
    <property type="match status" value="1"/>
</dbReference>
<evidence type="ECO:0000256" key="1">
    <source>
        <dbReference type="ARBA" id="ARBA00004123"/>
    </source>
</evidence>
<evidence type="ECO:0000256" key="11">
    <source>
        <dbReference type="ARBA" id="ARBA00038089"/>
    </source>
</evidence>
<evidence type="ECO:0000256" key="7">
    <source>
        <dbReference type="ARBA" id="ARBA00022833"/>
    </source>
</evidence>
<dbReference type="InterPro" id="IPR050806">
    <property type="entry name" value="pacC/RIM101"/>
</dbReference>
<feature type="compositionally biased region" description="Low complexity" evidence="13">
    <location>
        <begin position="622"/>
        <end position="636"/>
    </location>
</feature>
<keyword evidence="3" id="KW-0678">Repressor</keyword>
<dbReference type="PANTHER" id="PTHR47257:SF1">
    <property type="entry name" value="PH-RESPONSE TRANSCRIPTION FACTOR PACC_RIM101"/>
    <property type="match status" value="1"/>
</dbReference>